<evidence type="ECO:0000259" key="3">
    <source>
        <dbReference type="PROSITE" id="PS50048"/>
    </source>
</evidence>
<dbReference type="SMART" id="SM00066">
    <property type="entry name" value="GAL4"/>
    <property type="match status" value="1"/>
</dbReference>
<dbReference type="InterPro" id="IPR053157">
    <property type="entry name" value="Sterol_Uptake_Regulator"/>
</dbReference>
<accession>A0ABR4FDJ8</accession>
<dbReference type="Pfam" id="PF00172">
    <property type="entry name" value="Zn_clus"/>
    <property type="match status" value="1"/>
</dbReference>
<reference evidence="4 5" key="1">
    <citation type="submission" date="2024-03" db="EMBL/GenBank/DDBJ databases">
        <title>A high-quality draft genome sequence of Diaporthe vaccinii, a causative agent of upright dieback and viscid rot disease in cranberry plants.</title>
        <authorList>
            <person name="Sarrasin M."/>
            <person name="Lang B.F."/>
            <person name="Burger G."/>
        </authorList>
    </citation>
    <scope>NUCLEOTIDE SEQUENCE [LARGE SCALE GENOMIC DNA]</scope>
    <source>
        <strain evidence="4 5">IS7</strain>
    </source>
</reference>
<feature type="domain" description="Zn(2)-C6 fungal-type" evidence="3">
    <location>
        <begin position="29"/>
        <end position="59"/>
    </location>
</feature>
<organism evidence="4 5">
    <name type="scientific">Diaporthe vaccinii</name>
    <dbReference type="NCBI Taxonomy" id="105482"/>
    <lineage>
        <taxon>Eukaryota</taxon>
        <taxon>Fungi</taxon>
        <taxon>Dikarya</taxon>
        <taxon>Ascomycota</taxon>
        <taxon>Pezizomycotina</taxon>
        <taxon>Sordariomycetes</taxon>
        <taxon>Sordariomycetidae</taxon>
        <taxon>Diaporthales</taxon>
        <taxon>Diaporthaceae</taxon>
        <taxon>Diaporthe</taxon>
        <taxon>Diaporthe eres species complex</taxon>
    </lineage>
</organism>
<comment type="caution">
    <text evidence="4">The sequence shown here is derived from an EMBL/GenBank/DDBJ whole genome shotgun (WGS) entry which is preliminary data.</text>
</comment>
<evidence type="ECO:0000256" key="2">
    <source>
        <dbReference type="SAM" id="MobiDB-lite"/>
    </source>
</evidence>
<dbReference type="CDD" id="cd00067">
    <property type="entry name" value="GAL4"/>
    <property type="match status" value="1"/>
</dbReference>
<dbReference type="Proteomes" id="UP001600888">
    <property type="component" value="Unassembled WGS sequence"/>
</dbReference>
<feature type="region of interest" description="Disordered" evidence="2">
    <location>
        <begin position="1"/>
        <end position="23"/>
    </location>
</feature>
<name>A0ABR4FDJ8_9PEZI</name>
<evidence type="ECO:0000313" key="4">
    <source>
        <dbReference type="EMBL" id="KAL2292778.1"/>
    </source>
</evidence>
<dbReference type="PANTHER" id="PTHR47784">
    <property type="entry name" value="STEROL UPTAKE CONTROL PROTEIN 2"/>
    <property type="match status" value="1"/>
</dbReference>
<sequence length="432" mass="48805">MVAATTLAMPDLAKTNQRKRKAHTKSRAGCGNCKIRRVKCDESKPKCKKCTAFGVSCNYGATGSTGVGELVLSFEGTSCIEAPSKAPVSVNQTMLDLINYNLRHSPTGQLLGDQTYRLTAQDLEVLDRFSKRTILTLGTDVTKWILQAETPRLACLHPFLMHAVLAFTYSHDRLLKPVPEKAGATELFHNYKGAALFNYRLNGDVTPSERDAIWITSTLIGAIEWSKIEAESPEAAWPLKDPEPGEPDWLTLSQGKNDIWDFCDPSRPECCFRNLLVKCNIEGGDANFTPYQLKDGGFHNLPGPLLDFLKLADPLIWQSSPYYRAANIISQLIPIQYNQSNLLKFTTFLYLMAPEFRELWVKKDPGVLLLISYWYAKTIPYQQWWTCKRAVLECQAICIFLEQYHDDIPYLERLLEFPKRSCGLVSTQEFAV</sequence>
<dbReference type="PROSITE" id="PS50048">
    <property type="entry name" value="ZN2_CY6_FUNGAL_2"/>
    <property type="match status" value="1"/>
</dbReference>
<dbReference type="SUPFAM" id="SSF57701">
    <property type="entry name" value="Zn2/Cys6 DNA-binding domain"/>
    <property type="match status" value="1"/>
</dbReference>
<dbReference type="Gene3D" id="4.10.240.10">
    <property type="entry name" value="Zn(2)-C6 fungal-type DNA-binding domain"/>
    <property type="match status" value="1"/>
</dbReference>
<evidence type="ECO:0000313" key="5">
    <source>
        <dbReference type="Proteomes" id="UP001600888"/>
    </source>
</evidence>
<evidence type="ECO:0000256" key="1">
    <source>
        <dbReference type="ARBA" id="ARBA00023242"/>
    </source>
</evidence>
<dbReference type="InterPro" id="IPR001138">
    <property type="entry name" value="Zn2Cys6_DnaBD"/>
</dbReference>
<dbReference type="PROSITE" id="PS00463">
    <property type="entry name" value="ZN2_CY6_FUNGAL_1"/>
    <property type="match status" value="1"/>
</dbReference>
<dbReference type="EMBL" id="JBAWTH010000002">
    <property type="protein sequence ID" value="KAL2292778.1"/>
    <property type="molecule type" value="Genomic_DNA"/>
</dbReference>
<keyword evidence="5" id="KW-1185">Reference proteome</keyword>
<protein>
    <recommendedName>
        <fullName evidence="3">Zn(2)-C6 fungal-type domain-containing protein</fullName>
    </recommendedName>
</protein>
<dbReference type="InterPro" id="IPR036864">
    <property type="entry name" value="Zn2-C6_fun-type_DNA-bd_sf"/>
</dbReference>
<gene>
    <name evidence="4" type="ORF">FJTKL_07846</name>
</gene>
<dbReference type="PANTHER" id="PTHR47784:SF9">
    <property type="entry name" value="ZN(II)2CYS6 TRANSCRIPTION FACTOR (EUROFUNG)"/>
    <property type="match status" value="1"/>
</dbReference>
<proteinExistence type="predicted"/>
<keyword evidence="1" id="KW-0539">Nucleus</keyword>